<accession>A0A2I1SBP7</accession>
<reference evidence="2 3" key="1">
    <citation type="submission" date="2019-01" db="EMBL/GenBank/DDBJ databases">
        <title>Colonization of the human gut by bovine bacteria present in Parmesan cheese.</title>
        <authorList>
            <person name="Lugli G.A."/>
            <person name="Milani C."/>
        </authorList>
    </citation>
    <scope>NUCLEOTIDE SEQUENCE [LARGE SCALE GENOMIC DNA]</scope>
    <source>
        <strain evidence="2 3">LDELB18P1</strain>
    </source>
</reference>
<dbReference type="RefSeq" id="WP_002878604.1">
    <property type="nucleotide sequence ID" value="NZ_BNHR01000030.1"/>
</dbReference>
<dbReference type="InterPro" id="IPR059218">
    <property type="entry name" value="LBP_cg2779-like"/>
</dbReference>
<evidence type="ECO:0000313" key="3">
    <source>
        <dbReference type="Proteomes" id="UP000292818"/>
    </source>
</evidence>
<evidence type="ECO:0000313" key="2">
    <source>
        <dbReference type="EMBL" id="RZM16453.1"/>
    </source>
</evidence>
<dbReference type="EMBL" id="SETJ01000043">
    <property type="protein sequence ID" value="RZM16453.1"/>
    <property type="molecule type" value="Genomic_DNA"/>
</dbReference>
<proteinExistence type="predicted"/>
<reference evidence="1 4" key="2">
    <citation type="submission" date="2023-01" db="EMBL/GenBank/DDBJ databases">
        <title>Sequencing of the bacterial strains from artisanal fermented milk Matsoni.</title>
        <authorList>
            <person name="Rozman V."/>
            <person name="Accetto T."/>
            <person name="Bogovic Matijasic B."/>
        </authorList>
    </citation>
    <scope>NUCLEOTIDE SEQUENCE [LARGE SCALE GENOMIC DNA]</scope>
    <source>
        <strain evidence="4">lbl143</strain>
        <strain evidence="1">Lbl143</strain>
    </source>
</reference>
<comment type="caution">
    <text evidence="2">The sequence shown here is derived from an EMBL/GenBank/DDBJ whole genome shotgun (WGS) entry which is preliminary data.</text>
</comment>
<sequence>MKPEELSDAIIEFQSKHAVSDTTLAFASHLSVEKVHAMKQGRGNFTSDEINQMLDYLQSYLQS</sequence>
<dbReference type="NCBIfam" id="NF040507">
    <property type="entry name" value="LBP_cg2779_fam"/>
    <property type="match status" value="1"/>
</dbReference>
<protein>
    <submittedName>
        <fullName evidence="1">LBP_cg2779 family protein</fullName>
    </submittedName>
</protein>
<dbReference type="AlphaFoldDB" id="A0A2I1SBP7"/>
<evidence type="ECO:0000313" key="4">
    <source>
        <dbReference type="Proteomes" id="UP001213083"/>
    </source>
</evidence>
<evidence type="ECO:0000313" key="1">
    <source>
        <dbReference type="EMBL" id="MDA3783185.1"/>
    </source>
</evidence>
<name>A0A2I1SBP7_9LACO</name>
<gene>
    <name evidence="2" type="ORF">LDELB18P1_1029</name>
    <name evidence="1" type="ORF">PF593_08595</name>
</gene>
<dbReference type="Proteomes" id="UP001213083">
    <property type="component" value="Unassembled WGS sequence"/>
</dbReference>
<organism evidence="2 3">
    <name type="scientific">Lactobacillus delbrueckii</name>
    <dbReference type="NCBI Taxonomy" id="1584"/>
    <lineage>
        <taxon>Bacteria</taxon>
        <taxon>Bacillati</taxon>
        <taxon>Bacillota</taxon>
        <taxon>Bacilli</taxon>
        <taxon>Lactobacillales</taxon>
        <taxon>Lactobacillaceae</taxon>
        <taxon>Lactobacillus</taxon>
    </lineage>
</organism>
<dbReference type="GeneID" id="69669075"/>
<dbReference type="Proteomes" id="UP000292818">
    <property type="component" value="Unassembled WGS sequence"/>
</dbReference>
<dbReference type="EMBL" id="JAQIEV010000047">
    <property type="protein sequence ID" value="MDA3783185.1"/>
    <property type="molecule type" value="Genomic_DNA"/>
</dbReference>